<sequence>MTGGGTVAPIDDVRTITNVSTGRFAASISEAALALGAEVWHLHAPNAALPLLRHARLDLDAPDPAAERRRLEDLRLAWMARRDRLHLIPLSSGTVADYASNLERLLRTQPIDVAFLAMAVSDFEPDPHSGKLSSSPDELLIRCHRTPKVIRSVRDWSPSTYLVGFKLLSRASTEELIAAAGSACETNRADLTVANDLQTLVAGRHTVHLVRPGHPAETLAPGPDLADRLVERALAWAADSPRERPRPPAA</sequence>
<proteinExistence type="predicted"/>
<protein>
    <submittedName>
        <fullName evidence="2">Phosphopantothenate--cysteine ligase</fullName>
    </submittedName>
</protein>
<keyword evidence="3" id="KW-1185">Reference proteome</keyword>
<dbReference type="Proteomes" id="UP000324233">
    <property type="component" value="Chromosome"/>
</dbReference>
<gene>
    <name evidence="2" type="ORF">OJF2_48890</name>
</gene>
<dbReference type="AlphaFoldDB" id="A0A5B9W6Y6"/>
<dbReference type="GO" id="GO:0015937">
    <property type="term" value="P:coenzyme A biosynthetic process"/>
    <property type="evidence" value="ECO:0007669"/>
    <property type="project" value="UniProtKB-ARBA"/>
</dbReference>
<dbReference type="GO" id="GO:0016874">
    <property type="term" value="F:ligase activity"/>
    <property type="evidence" value="ECO:0007669"/>
    <property type="project" value="UniProtKB-KW"/>
</dbReference>
<accession>A0A5B9W6Y6</accession>
<dbReference type="Pfam" id="PF04127">
    <property type="entry name" value="DFP"/>
    <property type="match status" value="2"/>
</dbReference>
<evidence type="ECO:0000259" key="1">
    <source>
        <dbReference type="Pfam" id="PF04127"/>
    </source>
</evidence>
<dbReference type="SUPFAM" id="SSF102645">
    <property type="entry name" value="CoaB-like"/>
    <property type="match status" value="1"/>
</dbReference>
<keyword evidence="2" id="KW-0436">Ligase</keyword>
<reference evidence="2 3" key="1">
    <citation type="submission" date="2019-08" db="EMBL/GenBank/DDBJ databases">
        <title>Deep-cultivation of Planctomycetes and their phenomic and genomic characterization uncovers novel biology.</title>
        <authorList>
            <person name="Wiegand S."/>
            <person name="Jogler M."/>
            <person name="Boedeker C."/>
            <person name="Pinto D."/>
            <person name="Vollmers J."/>
            <person name="Rivas-Marin E."/>
            <person name="Kohn T."/>
            <person name="Peeters S.H."/>
            <person name="Heuer A."/>
            <person name="Rast P."/>
            <person name="Oberbeckmann S."/>
            <person name="Bunk B."/>
            <person name="Jeske O."/>
            <person name="Meyerdierks A."/>
            <person name="Storesund J.E."/>
            <person name="Kallscheuer N."/>
            <person name="Luecker S."/>
            <person name="Lage O.M."/>
            <person name="Pohl T."/>
            <person name="Merkel B.J."/>
            <person name="Hornburger P."/>
            <person name="Mueller R.-W."/>
            <person name="Bruemmer F."/>
            <person name="Labrenz M."/>
            <person name="Spormann A.M."/>
            <person name="Op den Camp H."/>
            <person name="Overmann J."/>
            <person name="Amann R."/>
            <person name="Jetten M.S.M."/>
            <person name="Mascher T."/>
            <person name="Medema M.H."/>
            <person name="Devos D.P."/>
            <person name="Kaster A.-K."/>
            <person name="Ovreas L."/>
            <person name="Rohde M."/>
            <person name="Galperin M.Y."/>
            <person name="Jogler C."/>
        </authorList>
    </citation>
    <scope>NUCLEOTIDE SEQUENCE [LARGE SCALE GENOMIC DNA]</scope>
    <source>
        <strain evidence="2 3">OJF2</strain>
    </source>
</reference>
<feature type="domain" description="DNA/pantothenate metabolism flavoprotein C-terminal" evidence="1">
    <location>
        <begin position="2"/>
        <end position="47"/>
    </location>
</feature>
<evidence type="ECO:0000313" key="3">
    <source>
        <dbReference type="Proteomes" id="UP000324233"/>
    </source>
</evidence>
<dbReference type="EMBL" id="CP042997">
    <property type="protein sequence ID" value="QEH36328.1"/>
    <property type="molecule type" value="Genomic_DNA"/>
</dbReference>
<dbReference type="InterPro" id="IPR035929">
    <property type="entry name" value="CoaB-like_sf"/>
</dbReference>
<evidence type="ECO:0000313" key="2">
    <source>
        <dbReference type="EMBL" id="QEH36328.1"/>
    </source>
</evidence>
<feature type="domain" description="DNA/pantothenate metabolism flavoprotein C-terminal" evidence="1">
    <location>
        <begin position="109"/>
        <end position="212"/>
    </location>
</feature>
<dbReference type="KEGG" id="agv:OJF2_48890"/>
<name>A0A5B9W6Y6_9BACT</name>
<organism evidence="2 3">
    <name type="scientific">Aquisphaera giovannonii</name>
    <dbReference type="NCBI Taxonomy" id="406548"/>
    <lineage>
        <taxon>Bacteria</taxon>
        <taxon>Pseudomonadati</taxon>
        <taxon>Planctomycetota</taxon>
        <taxon>Planctomycetia</taxon>
        <taxon>Isosphaerales</taxon>
        <taxon>Isosphaeraceae</taxon>
        <taxon>Aquisphaera</taxon>
    </lineage>
</organism>
<dbReference type="Gene3D" id="3.40.50.10300">
    <property type="entry name" value="CoaB-like"/>
    <property type="match status" value="1"/>
</dbReference>
<dbReference type="InterPro" id="IPR007085">
    <property type="entry name" value="DNA/pantothenate-metab_flavo_C"/>
</dbReference>